<evidence type="ECO:0000313" key="1">
    <source>
        <dbReference type="EMBL" id="KAH7903153.1"/>
    </source>
</evidence>
<comment type="caution">
    <text evidence="1">The sequence shown here is derived from an EMBL/GenBank/DDBJ whole genome shotgun (WGS) entry which is preliminary data.</text>
</comment>
<gene>
    <name evidence="1" type="ORF">BJ138DRAFT_1131478</name>
</gene>
<reference evidence="1" key="1">
    <citation type="journal article" date="2021" name="New Phytol.">
        <title>Evolutionary innovations through gain and loss of genes in the ectomycorrhizal Boletales.</title>
        <authorList>
            <person name="Wu G."/>
            <person name="Miyauchi S."/>
            <person name="Morin E."/>
            <person name="Kuo A."/>
            <person name="Drula E."/>
            <person name="Varga T."/>
            <person name="Kohler A."/>
            <person name="Feng B."/>
            <person name="Cao Y."/>
            <person name="Lipzen A."/>
            <person name="Daum C."/>
            <person name="Hundley H."/>
            <person name="Pangilinan J."/>
            <person name="Johnson J."/>
            <person name="Barry K."/>
            <person name="LaButti K."/>
            <person name="Ng V."/>
            <person name="Ahrendt S."/>
            <person name="Min B."/>
            <person name="Choi I.G."/>
            <person name="Park H."/>
            <person name="Plett J.M."/>
            <person name="Magnuson J."/>
            <person name="Spatafora J.W."/>
            <person name="Nagy L.G."/>
            <person name="Henrissat B."/>
            <person name="Grigoriev I.V."/>
            <person name="Yang Z.L."/>
            <person name="Xu J."/>
            <person name="Martin F.M."/>
        </authorList>
    </citation>
    <scope>NUCLEOTIDE SEQUENCE</scope>
    <source>
        <strain evidence="1">ATCC 28755</strain>
    </source>
</reference>
<sequence>MCAAWGAVNIPTLNTGLLQARGALGLSTAAMERAIKLFADKNIFLGDIDVNGKGKPAKALHKHNKSTGKESSMFLAFSETNWGVITNSYTRSIINRHGEELIVAVSDRAREIASKRRGLPARTTARVAATTNEDDSEDERALI</sequence>
<dbReference type="Proteomes" id="UP000790377">
    <property type="component" value="Unassembled WGS sequence"/>
</dbReference>
<evidence type="ECO:0000313" key="2">
    <source>
        <dbReference type="Proteomes" id="UP000790377"/>
    </source>
</evidence>
<protein>
    <submittedName>
        <fullName evidence="1">Uncharacterized protein</fullName>
    </submittedName>
</protein>
<organism evidence="1 2">
    <name type="scientific">Hygrophoropsis aurantiaca</name>
    <dbReference type="NCBI Taxonomy" id="72124"/>
    <lineage>
        <taxon>Eukaryota</taxon>
        <taxon>Fungi</taxon>
        <taxon>Dikarya</taxon>
        <taxon>Basidiomycota</taxon>
        <taxon>Agaricomycotina</taxon>
        <taxon>Agaricomycetes</taxon>
        <taxon>Agaricomycetidae</taxon>
        <taxon>Boletales</taxon>
        <taxon>Coniophorineae</taxon>
        <taxon>Hygrophoropsidaceae</taxon>
        <taxon>Hygrophoropsis</taxon>
    </lineage>
</organism>
<accession>A0ACB7ZQW6</accession>
<proteinExistence type="predicted"/>
<dbReference type="EMBL" id="MU269170">
    <property type="protein sequence ID" value="KAH7903153.1"/>
    <property type="molecule type" value="Genomic_DNA"/>
</dbReference>
<name>A0ACB7ZQW6_9AGAM</name>
<keyword evidence="2" id="KW-1185">Reference proteome</keyword>